<organism evidence="1 2">
    <name type="scientific">Peronosclerospora sorghi</name>
    <dbReference type="NCBI Taxonomy" id="230839"/>
    <lineage>
        <taxon>Eukaryota</taxon>
        <taxon>Sar</taxon>
        <taxon>Stramenopiles</taxon>
        <taxon>Oomycota</taxon>
        <taxon>Peronosporomycetes</taxon>
        <taxon>Peronosporales</taxon>
        <taxon>Peronosporaceae</taxon>
        <taxon>Peronosclerospora</taxon>
    </lineage>
</organism>
<comment type="caution">
    <text evidence="1">The sequence shown here is derived from an EMBL/GenBank/DDBJ whole genome shotgun (WGS) entry which is preliminary data.</text>
</comment>
<sequence>MLLRRLFLLSSTLVVLFVPCCHPLVHLVPSSVQRIIQIFNHDDPETNVVVQLERWILRDHFLQRHVHVLERQRGATEQIFRREQDKRPPHVKSDAVHARMLFIFISRCRGRFFDMAEGGLGQSQRPTDGRNNVLPDGWEQFTSPEGRVYYYNATTKVSQWDLPVKKQETTRKPSKSRTHDASKRNVDHVDDPPSLGSLPNVSREKPKQEKKNVAIKETNRVARKPSNAIQKLQASLDGKLGALNFGVPSNVLNAKHETTRMSTAAEVEAAPSLSSEEQYEAETVGMSAAERLRFLRKKRQQVKQKRIAEDDFMAEVETNMKKKGVELKSKEKRNDEEHLSRWEDHYPKANETPEKMKTNYEQVESLKSGNRVADERKNDPKQEQQQLEQQREEERKQPREKRNRIRQDVNVMKEKDSSKKEDQVDCKTMKDIGQDVHDHVRGKDIITKPSEESSDPSTPERVKRRPLYQRRKSKSVSLESTEKVGSVEGDHPPADETSSRVAELDLDVVQDTKHQARDKQRAQKVDEGEKVVTSKQSSRRNEVTRESRTRSSSTIETGEDARAREKALRRERRRIAKLEAALAAQRLDTKGAQVKTQAENGVKGYSNGLSREETYPSNGQSMHAPPVTSGALYPPYLYVMPPPVASPYGYYYPSMQPPCVPMPMYPPGILPAGFQAITPPSPLHLSEGSPFPSALIPCHPDATAYPSDRASGPELSRCDCCKGIGVGLVEKNGVCAHCNRLRLAFIVDAAQIRRRCSVCGGWGFQLVQANGMCEHCTRQTAQKAQRRLVLDPASRRTRGVPTVSSSAKKEDGLDDSDWDESSSSGGWDE</sequence>
<evidence type="ECO:0000313" key="1">
    <source>
        <dbReference type="EMBL" id="KAI9921521.1"/>
    </source>
</evidence>
<name>A0ACC0WTE0_9STRA</name>
<gene>
    <name evidence="1" type="ORF">PsorP6_000790</name>
</gene>
<dbReference type="Proteomes" id="UP001163321">
    <property type="component" value="Chromosome 1"/>
</dbReference>
<keyword evidence="2" id="KW-1185">Reference proteome</keyword>
<evidence type="ECO:0000313" key="2">
    <source>
        <dbReference type="Proteomes" id="UP001163321"/>
    </source>
</evidence>
<protein>
    <submittedName>
        <fullName evidence="1">Uncharacterized protein</fullName>
    </submittedName>
</protein>
<reference evidence="1 2" key="1">
    <citation type="journal article" date="2022" name="bioRxiv">
        <title>The genome of the oomycete Peronosclerospora sorghi, a cosmopolitan pathogen of maize and sorghum, is inflated with dispersed pseudogenes.</title>
        <authorList>
            <person name="Fletcher K."/>
            <person name="Martin F."/>
            <person name="Isakeit T."/>
            <person name="Cavanaugh K."/>
            <person name="Magill C."/>
            <person name="Michelmore R."/>
        </authorList>
    </citation>
    <scope>NUCLEOTIDE SEQUENCE [LARGE SCALE GENOMIC DNA]</scope>
    <source>
        <strain evidence="1">P6</strain>
    </source>
</reference>
<accession>A0ACC0WTE0</accession>
<dbReference type="EMBL" id="CM047580">
    <property type="protein sequence ID" value="KAI9921521.1"/>
    <property type="molecule type" value="Genomic_DNA"/>
</dbReference>
<proteinExistence type="predicted"/>